<feature type="compositionally biased region" description="Basic residues" evidence="1">
    <location>
        <begin position="26"/>
        <end position="42"/>
    </location>
</feature>
<reference evidence="3" key="1">
    <citation type="journal article" date="2011" name="Nature">
        <title>Genome sequence and analysis of the tuber crop potato.</title>
        <authorList>
            <consortium name="The Potato Genome Sequencing Consortium"/>
        </authorList>
    </citation>
    <scope>NUCLEOTIDE SEQUENCE [LARGE SCALE GENOMIC DNA]</scope>
    <source>
        <strain evidence="3">cv. DM1-3 516 R44</strain>
    </source>
</reference>
<organism evidence="2 3">
    <name type="scientific">Solanum tuberosum</name>
    <name type="common">Potato</name>
    <dbReference type="NCBI Taxonomy" id="4113"/>
    <lineage>
        <taxon>Eukaryota</taxon>
        <taxon>Viridiplantae</taxon>
        <taxon>Streptophyta</taxon>
        <taxon>Embryophyta</taxon>
        <taxon>Tracheophyta</taxon>
        <taxon>Spermatophyta</taxon>
        <taxon>Magnoliopsida</taxon>
        <taxon>eudicotyledons</taxon>
        <taxon>Gunneridae</taxon>
        <taxon>Pentapetalae</taxon>
        <taxon>asterids</taxon>
        <taxon>lamiids</taxon>
        <taxon>Solanales</taxon>
        <taxon>Solanaceae</taxon>
        <taxon>Solanoideae</taxon>
        <taxon>Solaneae</taxon>
        <taxon>Solanum</taxon>
    </lineage>
</organism>
<proteinExistence type="predicted"/>
<dbReference type="InParanoid" id="M1DE13"/>
<keyword evidence="3" id="KW-1185">Reference proteome</keyword>
<dbReference type="eggNOG" id="ENOG502R85Z">
    <property type="taxonomic scope" value="Eukaryota"/>
</dbReference>
<dbReference type="AlphaFoldDB" id="M1DE13"/>
<feature type="region of interest" description="Disordered" evidence="1">
    <location>
        <begin position="17"/>
        <end position="42"/>
    </location>
</feature>
<evidence type="ECO:0000313" key="3">
    <source>
        <dbReference type="Proteomes" id="UP000011115"/>
    </source>
</evidence>
<sequence>MVNTRYNGVRPVAPVNAPAEESAARGRGRGIGRGRARGRGRGRVAPAMNEVPIDNILMNENPHAHNEEIEEDIEVEDVEENGQEGKVLAKTAVVPPIDPITTPKTGGNVGTDAFFRPLLGSVMTGNEQDMLTKFLRLKPLVFLGFETEDAYEFILDCYERLHKLVRRRLALAFSMVMLCVIGRDSTASRNYLAKRRLLLSSSF</sequence>
<dbReference type="HOGENOM" id="CLU_059105_0_1_1"/>
<name>M1DE13_SOLTU</name>
<dbReference type="EnsemblPlants" id="PGSC0003DMT400087533">
    <property type="protein sequence ID" value="PGSC0003DMT400087533"/>
    <property type="gene ID" value="PGSC0003DMG400037104"/>
</dbReference>
<dbReference type="Proteomes" id="UP000011115">
    <property type="component" value="Unassembled WGS sequence"/>
</dbReference>
<dbReference type="PaxDb" id="4113-PGSC0003DMT400087533"/>
<reference evidence="2" key="2">
    <citation type="submission" date="2015-06" db="UniProtKB">
        <authorList>
            <consortium name="EnsemblPlants"/>
        </authorList>
    </citation>
    <scope>IDENTIFICATION</scope>
    <source>
        <strain evidence="2">DM1-3 516 R44</strain>
    </source>
</reference>
<evidence type="ECO:0000256" key="1">
    <source>
        <dbReference type="SAM" id="MobiDB-lite"/>
    </source>
</evidence>
<protein>
    <submittedName>
        <fullName evidence="2">Uncharacterized protein</fullName>
    </submittedName>
</protein>
<evidence type="ECO:0000313" key="2">
    <source>
        <dbReference type="EnsemblPlants" id="PGSC0003DMT400087533"/>
    </source>
</evidence>
<accession>M1DE13</accession>
<dbReference type="Gramene" id="PGSC0003DMT400087533">
    <property type="protein sequence ID" value="PGSC0003DMT400087533"/>
    <property type="gene ID" value="PGSC0003DMG400037104"/>
</dbReference>